<evidence type="ECO:0000256" key="2">
    <source>
        <dbReference type="ARBA" id="ARBA00022670"/>
    </source>
</evidence>
<reference evidence="7" key="1">
    <citation type="journal article" date="2014" name="Int. J. Syst. Evol. Microbiol.">
        <title>Complete genome sequence of Corynebacterium casei LMG S-19264T (=DSM 44701T), isolated from a smear-ripened cheese.</title>
        <authorList>
            <consortium name="US DOE Joint Genome Institute (JGI-PGF)"/>
            <person name="Walter F."/>
            <person name="Albersmeier A."/>
            <person name="Kalinowski J."/>
            <person name="Ruckert C."/>
        </authorList>
    </citation>
    <scope>NUCLEOTIDE SEQUENCE</scope>
    <source>
        <strain evidence="7">VKM Ac-1069</strain>
    </source>
</reference>
<accession>A0A9W6NVD8</accession>
<evidence type="ECO:0000256" key="5">
    <source>
        <dbReference type="SAM" id="MobiDB-lite"/>
    </source>
</evidence>
<dbReference type="PROSITE" id="PS51935">
    <property type="entry name" value="NLPC_P60"/>
    <property type="match status" value="1"/>
</dbReference>
<sequence>MLSSRERRTRRAGAVRTGARTAARAGARAGARASVSVALVAAAVVAFPAGTAAANPILPGIPGVPAPAPAPADPVTPAAPGAPADPAAPAAPLAPEVQVPAAPEPPRTPEEARQRLNDVRHEAEALTEQWHAATDDLTAKQTEADRLREAVDPLRTAADQARGDEETYRETLDGVTLSFYENGRLDQFNALLASSSPQAYLDQMSALETLSADRLVVLDDLKDKVDRAAHTQAEADDATLRAQTAADDARRAADEIGTRKADAEKRIGEAEALLRQLSPAEIADLNGPAEDAPDILLGTGVGADALRAAATKLGRPYVWGASGPGSFDCSGLTSWAFKQAGITLPRSSSAQSRVGTPVSWSDMRPGDLVFYYSPVSHVGIYAGGGKMINAPQSGDVVKYQTVSRSAFTGARRL</sequence>
<dbReference type="Pfam" id="PF00877">
    <property type="entry name" value="NLPC_P60"/>
    <property type="match status" value="1"/>
</dbReference>
<protein>
    <recommendedName>
        <fullName evidence="6">NlpC/P60 domain-containing protein</fullName>
    </recommendedName>
</protein>
<name>A0A9W6NVD8_9PSEU</name>
<evidence type="ECO:0000256" key="3">
    <source>
        <dbReference type="ARBA" id="ARBA00022801"/>
    </source>
</evidence>
<dbReference type="PANTHER" id="PTHR47359">
    <property type="entry name" value="PEPTIDOGLYCAN DL-ENDOPEPTIDASE CWLO"/>
    <property type="match status" value="1"/>
</dbReference>
<keyword evidence="4" id="KW-0788">Thiol protease</keyword>
<evidence type="ECO:0000313" key="7">
    <source>
        <dbReference type="EMBL" id="GLL10754.1"/>
    </source>
</evidence>
<dbReference type="GO" id="GO:0008234">
    <property type="term" value="F:cysteine-type peptidase activity"/>
    <property type="evidence" value="ECO:0007669"/>
    <property type="project" value="UniProtKB-KW"/>
</dbReference>
<proteinExistence type="inferred from homology"/>
<dbReference type="InterPro" id="IPR000064">
    <property type="entry name" value="NLP_P60_dom"/>
</dbReference>
<dbReference type="SUPFAM" id="SSF54001">
    <property type="entry name" value="Cysteine proteinases"/>
    <property type="match status" value="1"/>
</dbReference>
<dbReference type="InterPro" id="IPR051794">
    <property type="entry name" value="PG_Endopeptidase_C40"/>
</dbReference>
<dbReference type="GO" id="GO:0006508">
    <property type="term" value="P:proteolysis"/>
    <property type="evidence" value="ECO:0007669"/>
    <property type="project" value="UniProtKB-KW"/>
</dbReference>
<evidence type="ECO:0000256" key="4">
    <source>
        <dbReference type="ARBA" id="ARBA00022807"/>
    </source>
</evidence>
<feature type="domain" description="NlpC/P60" evidence="6">
    <location>
        <begin position="299"/>
        <end position="413"/>
    </location>
</feature>
<comment type="caution">
    <text evidence="7">The sequence shown here is derived from an EMBL/GenBank/DDBJ whole genome shotgun (WGS) entry which is preliminary data.</text>
</comment>
<dbReference type="Proteomes" id="UP001143463">
    <property type="component" value="Unassembled WGS sequence"/>
</dbReference>
<dbReference type="InterPro" id="IPR038765">
    <property type="entry name" value="Papain-like_cys_pep_sf"/>
</dbReference>
<feature type="region of interest" description="Disordered" evidence="5">
    <location>
        <begin position="69"/>
        <end position="93"/>
    </location>
</feature>
<evidence type="ECO:0000259" key="6">
    <source>
        <dbReference type="PROSITE" id="PS51935"/>
    </source>
</evidence>
<gene>
    <name evidence="7" type="ORF">GCM10017577_18940</name>
</gene>
<reference evidence="7" key="2">
    <citation type="submission" date="2023-01" db="EMBL/GenBank/DDBJ databases">
        <authorList>
            <person name="Sun Q."/>
            <person name="Evtushenko L."/>
        </authorList>
    </citation>
    <scope>NUCLEOTIDE SEQUENCE</scope>
    <source>
        <strain evidence="7">VKM Ac-1069</strain>
    </source>
</reference>
<keyword evidence="8" id="KW-1185">Reference proteome</keyword>
<dbReference type="EMBL" id="BSFQ01000005">
    <property type="protein sequence ID" value="GLL10754.1"/>
    <property type="molecule type" value="Genomic_DNA"/>
</dbReference>
<evidence type="ECO:0000313" key="8">
    <source>
        <dbReference type="Proteomes" id="UP001143463"/>
    </source>
</evidence>
<dbReference type="AlphaFoldDB" id="A0A9W6NVD8"/>
<comment type="similarity">
    <text evidence="1">Belongs to the peptidase C40 family.</text>
</comment>
<dbReference type="Gene3D" id="3.90.1720.10">
    <property type="entry name" value="endopeptidase domain like (from Nostoc punctiforme)"/>
    <property type="match status" value="1"/>
</dbReference>
<keyword evidence="2" id="KW-0645">Protease</keyword>
<keyword evidence="3" id="KW-0378">Hydrolase</keyword>
<feature type="compositionally biased region" description="Low complexity" evidence="5">
    <location>
        <begin position="75"/>
        <end position="93"/>
    </location>
</feature>
<organism evidence="7 8">
    <name type="scientific">Pseudonocardia halophobica</name>
    <dbReference type="NCBI Taxonomy" id="29401"/>
    <lineage>
        <taxon>Bacteria</taxon>
        <taxon>Bacillati</taxon>
        <taxon>Actinomycetota</taxon>
        <taxon>Actinomycetes</taxon>
        <taxon>Pseudonocardiales</taxon>
        <taxon>Pseudonocardiaceae</taxon>
        <taxon>Pseudonocardia</taxon>
    </lineage>
</organism>
<feature type="region of interest" description="Disordered" evidence="5">
    <location>
        <begin position="1"/>
        <end position="21"/>
    </location>
</feature>
<evidence type="ECO:0000256" key="1">
    <source>
        <dbReference type="ARBA" id="ARBA00007074"/>
    </source>
</evidence>
<dbReference type="PANTHER" id="PTHR47359:SF3">
    <property type="entry name" value="NLP_P60 DOMAIN-CONTAINING PROTEIN-RELATED"/>
    <property type="match status" value="1"/>
</dbReference>